<dbReference type="PROSITE" id="PS51257">
    <property type="entry name" value="PROKAR_LIPOPROTEIN"/>
    <property type="match status" value="1"/>
</dbReference>
<dbReference type="KEGG" id="sta:STHERM_c15410"/>
<dbReference type="HOGENOM" id="CLU_1730268_0_0_12"/>
<evidence type="ECO:0000313" key="2">
    <source>
        <dbReference type="EMBL" id="ADN02481.1"/>
    </source>
</evidence>
<name>E0RTV6_WINT6</name>
<organism evidence="2 3">
    <name type="scientific">Winmispira thermophila (strain ATCC 49972 / DSM 6192 / RI 19.B1)</name>
    <name type="common">Spirochaeta thermophila</name>
    <dbReference type="NCBI Taxonomy" id="665571"/>
    <lineage>
        <taxon>Bacteria</taxon>
        <taxon>Pseudomonadati</taxon>
        <taxon>Spirochaetota</taxon>
        <taxon>Spirochaetia</taxon>
        <taxon>Winmispirales</taxon>
        <taxon>Winmispiraceae</taxon>
        <taxon>Winmispira</taxon>
    </lineage>
</organism>
<protein>
    <recommendedName>
        <fullName evidence="4">Lipoprotein</fullName>
    </recommendedName>
</protein>
<sequence length="171" mass="19679">MDEERCLRRKRSRKGEDTMKHLPNVLLASIVVGCSLCITCITGPHGEEEWVVERVEYSTQYDRLEIILANVEDISSYDYFEDAGAANRFDFYDAFSFSDGKLRIQGPPDLYADRLVFFDIDPPLDQTTDEGISLIFHSEVTFYKAEVYEFHIDMAAECHFKDQAVPITFVP</sequence>
<evidence type="ECO:0000313" key="3">
    <source>
        <dbReference type="Proteomes" id="UP000001296"/>
    </source>
</evidence>
<dbReference type="PaxDb" id="665571-STHERM_c15410"/>
<accession>E0RTV6</accession>
<feature type="transmembrane region" description="Helical" evidence="1">
    <location>
        <begin position="21"/>
        <end position="44"/>
    </location>
</feature>
<dbReference type="AlphaFoldDB" id="E0RTV6"/>
<proteinExistence type="predicted"/>
<gene>
    <name evidence="2" type="ordered locus">STHERM_c15410</name>
</gene>
<evidence type="ECO:0008006" key="4">
    <source>
        <dbReference type="Google" id="ProtNLM"/>
    </source>
</evidence>
<reference key="1">
    <citation type="submission" date="2009-08" db="EMBL/GenBank/DDBJ databases">
        <title>The genome sequence of Spirochaeta thermophila DSM6192.</title>
        <authorList>
            <person name="Angelov A."/>
            <person name="Mientus M."/>
            <person name="Wittenberg S."/>
            <person name="Lehmann R."/>
            <person name="Liesegang H."/>
            <person name="Daniel R."/>
            <person name="Liebl W."/>
        </authorList>
    </citation>
    <scope>NUCLEOTIDE SEQUENCE</scope>
    <source>
        <strain>DSM 6192</strain>
    </source>
</reference>
<reference evidence="2 3" key="2">
    <citation type="journal article" date="2010" name="J. Bacteriol.">
        <title>Genome sequence of the polysaccharide-degrading, thermophilic anaerobe Spirochaeta thermophila DSM 6192.</title>
        <authorList>
            <person name="Angelov A."/>
            <person name="Liebl S."/>
            <person name="Ballschmiter M."/>
            <person name="Bomeke M."/>
            <person name="Lehmann R."/>
            <person name="Liesegang H."/>
            <person name="Daniel R."/>
            <person name="Liebl W."/>
        </authorList>
    </citation>
    <scope>NUCLEOTIDE SEQUENCE [LARGE SCALE GENOMIC DNA]</scope>
    <source>
        <strain evidence="3">ATCC 49972 / DSM 6192 / RI 19.B1</strain>
    </source>
</reference>
<keyword evidence="1" id="KW-1133">Transmembrane helix</keyword>
<keyword evidence="1" id="KW-0472">Membrane</keyword>
<dbReference type="Proteomes" id="UP000001296">
    <property type="component" value="Chromosome"/>
</dbReference>
<evidence type="ECO:0000256" key="1">
    <source>
        <dbReference type="SAM" id="Phobius"/>
    </source>
</evidence>
<dbReference type="EMBL" id="CP001698">
    <property type="protein sequence ID" value="ADN02481.1"/>
    <property type="molecule type" value="Genomic_DNA"/>
</dbReference>
<keyword evidence="1" id="KW-0812">Transmembrane</keyword>